<dbReference type="Pfam" id="PF03372">
    <property type="entry name" value="Exo_endo_phos"/>
    <property type="match status" value="1"/>
</dbReference>
<dbReference type="GO" id="GO:0000175">
    <property type="term" value="F:3'-5'-RNA exonuclease activity"/>
    <property type="evidence" value="ECO:0007669"/>
    <property type="project" value="TreeGrafter"/>
</dbReference>
<dbReference type="AlphaFoldDB" id="A0A066XPH5"/>
<name>A0A066XPH5_COLSU</name>
<dbReference type="InterPro" id="IPR036691">
    <property type="entry name" value="Endo/exonu/phosph_ase_sf"/>
</dbReference>
<accession>A0A066XPH5</accession>
<keyword evidence="2" id="KW-0378">Hydrolase</keyword>
<evidence type="ECO:0000259" key="1">
    <source>
        <dbReference type="Pfam" id="PF03372"/>
    </source>
</evidence>
<dbReference type="CDD" id="cd09083">
    <property type="entry name" value="EEP-1"/>
    <property type="match status" value="1"/>
</dbReference>
<dbReference type="InterPro" id="IPR050410">
    <property type="entry name" value="CCR4/nocturin_mRNA_transcr"/>
</dbReference>
<comment type="caution">
    <text evidence="2">The sequence shown here is derived from an EMBL/GenBank/DDBJ whole genome shotgun (WGS) entry which is preliminary data.</text>
</comment>
<dbReference type="OMA" id="TCCNRIC"/>
<dbReference type="OrthoDB" id="276515at2759"/>
<dbReference type="GO" id="GO:0004519">
    <property type="term" value="F:endonuclease activity"/>
    <property type="evidence" value="ECO:0007669"/>
    <property type="project" value="UniProtKB-KW"/>
</dbReference>
<sequence length="339" mass="37144">MVCNPKVAHGDRALLDVLPHRTSGIYPTPRDYHEVNMKASATAAVLLGAAGVVCQTASLTLRLMTYNIRWATPVTDINEEPWSTRRPRLTAQLNYETAGRPESLLCMQEVVEQQLLDIAEDLGPSWAHIGVGRDDGAAAGEFSPIFYRPSTWDLIENRTYWLSETPDVPGSRGWDAALPRIATVASFRHAATGLPLVYMCTHFDHQGQTARERSAELLVGLAKEWEGSGSGSGDAVPVFLGGDLNVEPDNAAYKTLVAEGNMRDASDVVPEARRTGYSKTYTAFTDADSDDMLIDHLFVRDPAVRGMTFLSHAVLPNRFDDGLFISDHRPVVMDAEVSV</sequence>
<keyword evidence="2" id="KW-0540">Nuclease</keyword>
<keyword evidence="3" id="KW-1185">Reference proteome</keyword>
<dbReference type="eggNOG" id="ENOG502S5BH">
    <property type="taxonomic scope" value="Eukaryota"/>
</dbReference>
<reference evidence="3" key="1">
    <citation type="journal article" date="2014" name="Genome Announc.">
        <title>Draft genome sequence of Colletotrichum sublineola, a destructive pathogen of cultivated sorghum.</title>
        <authorList>
            <person name="Baroncelli R."/>
            <person name="Sanz-Martin J.M."/>
            <person name="Rech G.E."/>
            <person name="Sukno S.A."/>
            <person name="Thon M.R."/>
        </authorList>
    </citation>
    <scope>NUCLEOTIDE SEQUENCE [LARGE SCALE GENOMIC DNA]</scope>
    <source>
        <strain evidence="3">TX430BB</strain>
    </source>
</reference>
<proteinExistence type="predicted"/>
<dbReference type="EMBL" id="JMSE01000760">
    <property type="protein sequence ID" value="KDN67900.1"/>
    <property type="molecule type" value="Genomic_DNA"/>
</dbReference>
<evidence type="ECO:0000313" key="3">
    <source>
        <dbReference type="Proteomes" id="UP000027238"/>
    </source>
</evidence>
<dbReference type="PANTHER" id="PTHR12121:SF36">
    <property type="entry name" value="ENDONUCLEASE_EXONUCLEASE_PHOSPHATASE DOMAIN-CONTAINING PROTEIN"/>
    <property type="match status" value="1"/>
</dbReference>
<gene>
    <name evidence="2" type="ORF">CSUB01_10102</name>
</gene>
<protein>
    <submittedName>
        <fullName evidence="2">Putative endonuclease/Exonuclease/phosphatase</fullName>
    </submittedName>
</protein>
<organism evidence="2 3">
    <name type="scientific">Colletotrichum sublineola</name>
    <name type="common">Sorghum anthracnose fungus</name>
    <dbReference type="NCBI Taxonomy" id="1173701"/>
    <lineage>
        <taxon>Eukaryota</taxon>
        <taxon>Fungi</taxon>
        <taxon>Dikarya</taxon>
        <taxon>Ascomycota</taxon>
        <taxon>Pezizomycotina</taxon>
        <taxon>Sordariomycetes</taxon>
        <taxon>Hypocreomycetidae</taxon>
        <taxon>Glomerellales</taxon>
        <taxon>Glomerellaceae</taxon>
        <taxon>Colletotrichum</taxon>
        <taxon>Colletotrichum graminicola species complex</taxon>
    </lineage>
</organism>
<feature type="domain" description="Endonuclease/exonuclease/phosphatase" evidence="1">
    <location>
        <begin position="64"/>
        <end position="328"/>
    </location>
</feature>
<dbReference type="PANTHER" id="PTHR12121">
    <property type="entry name" value="CARBON CATABOLITE REPRESSOR PROTEIN 4"/>
    <property type="match status" value="1"/>
</dbReference>
<keyword evidence="2" id="KW-0269">Exonuclease</keyword>
<dbReference type="SUPFAM" id="SSF56219">
    <property type="entry name" value="DNase I-like"/>
    <property type="match status" value="1"/>
</dbReference>
<dbReference type="Proteomes" id="UP000027238">
    <property type="component" value="Unassembled WGS sequence"/>
</dbReference>
<evidence type="ECO:0000313" key="2">
    <source>
        <dbReference type="EMBL" id="KDN67900.1"/>
    </source>
</evidence>
<dbReference type="HOGENOM" id="CLU_030508_0_2_1"/>
<dbReference type="Gene3D" id="3.60.10.10">
    <property type="entry name" value="Endonuclease/exonuclease/phosphatase"/>
    <property type="match status" value="1"/>
</dbReference>
<keyword evidence="2" id="KW-0255">Endonuclease</keyword>
<dbReference type="InterPro" id="IPR005135">
    <property type="entry name" value="Endo/exonuclease/phosphatase"/>
</dbReference>